<reference evidence="1 2" key="1">
    <citation type="submission" date="2020-02" db="EMBL/GenBank/DDBJ databases">
        <title>Draft genome sequence of Lactococcus sp. Hs30E4-3.</title>
        <authorList>
            <person name="Noda S."/>
            <person name="Yuki M."/>
            <person name="Ohkuma M."/>
        </authorList>
    </citation>
    <scope>NUCLEOTIDE SEQUENCE [LARGE SCALE GENOMIC DNA]</scope>
    <source>
        <strain evidence="1 2">Hs30E4-3</strain>
    </source>
</reference>
<evidence type="ECO:0000313" key="2">
    <source>
        <dbReference type="Proteomes" id="UP000480303"/>
    </source>
</evidence>
<gene>
    <name evidence="1" type="ORF">Hs30E_14300</name>
</gene>
<accession>A0A6A0BBQ8</accession>
<organism evidence="1 2">
    <name type="scientific">Pseudolactococcus hodotermopsidis</name>
    <dbReference type="NCBI Taxonomy" id="2709157"/>
    <lineage>
        <taxon>Bacteria</taxon>
        <taxon>Bacillati</taxon>
        <taxon>Bacillota</taxon>
        <taxon>Bacilli</taxon>
        <taxon>Lactobacillales</taxon>
        <taxon>Streptococcaceae</taxon>
        <taxon>Pseudolactococcus</taxon>
    </lineage>
</organism>
<dbReference type="Proteomes" id="UP000480303">
    <property type="component" value="Unassembled WGS sequence"/>
</dbReference>
<name>A0A6A0BBQ8_9LACT</name>
<dbReference type="AlphaFoldDB" id="A0A6A0BBQ8"/>
<protein>
    <submittedName>
        <fullName evidence="1">Uncharacterized protein</fullName>
    </submittedName>
</protein>
<sequence length="89" mass="10621">MYFTKKSKALVIEAFDGNIYINIEDKIYSSRMLLTHEIYSKEFDQPKEGKKEKRKYIPPQSHPWKLASFEKYLRRIGKTLLEYQAENSA</sequence>
<dbReference type="EMBL" id="BLLI01000044">
    <property type="protein sequence ID" value="GFH42879.1"/>
    <property type="molecule type" value="Genomic_DNA"/>
</dbReference>
<keyword evidence="2" id="KW-1185">Reference proteome</keyword>
<proteinExistence type="predicted"/>
<comment type="caution">
    <text evidence="1">The sequence shown here is derived from an EMBL/GenBank/DDBJ whole genome shotgun (WGS) entry which is preliminary data.</text>
</comment>
<evidence type="ECO:0000313" key="1">
    <source>
        <dbReference type="EMBL" id="GFH42879.1"/>
    </source>
</evidence>